<feature type="domain" description="BON" evidence="1">
    <location>
        <begin position="153"/>
        <end position="221"/>
    </location>
</feature>
<sequence>MITIEKTDSVLKTDVLSELKYDPSVKVTDIGVLVKDGVVTLNGYATSSGEKWEAVRAAKRVAGVRAIADDIEVKLPESLQRTDGDIAAAAAHHIDWFTTIPRGTVKVTVRDGWITLDGEVEWQYLKEAAGHFLHHLSGVKGVSNLISINPKLTKTEIEADIKSAFKRSAILDARNIQVEVLGSKVTLRGKVRNYTEMEEAERAAWAAPGVFSVDDQLSVKWISLED</sequence>
<evidence type="ECO:0000313" key="2">
    <source>
        <dbReference type="EMBL" id="MEE3716763.1"/>
    </source>
</evidence>
<dbReference type="Proteomes" id="UP001333818">
    <property type="component" value="Unassembled WGS sequence"/>
</dbReference>
<accession>A0AAW9PWL1</accession>
<name>A0AAW9PWL1_9CYAN</name>
<dbReference type="InterPro" id="IPR007055">
    <property type="entry name" value="BON_dom"/>
</dbReference>
<protein>
    <submittedName>
        <fullName evidence="2">BON domain-containing protein</fullName>
    </submittedName>
</protein>
<dbReference type="RefSeq" id="WP_330483191.1">
    <property type="nucleotide sequence ID" value="NZ_JAZBJZ010000025.1"/>
</dbReference>
<keyword evidence="3" id="KW-1185">Reference proteome</keyword>
<evidence type="ECO:0000313" key="3">
    <source>
        <dbReference type="Proteomes" id="UP001333818"/>
    </source>
</evidence>
<dbReference type="PANTHER" id="PTHR34606">
    <property type="entry name" value="BON DOMAIN-CONTAINING PROTEIN"/>
    <property type="match status" value="1"/>
</dbReference>
<dbReference type="PANTHER" id="PTHR34606:SF15">
    <property type="entry name" value="BON DOMAIN-CONTAINING PROTEIN"/>
    <property type="match status" value="1"/>
</dbReference>
<comment type="caution">
    <text evidence="2">The sequence shown here is derived from an EMBL/GenBank/DDBJ whole genome shotgun (WGS) entry which is preliminary data.</text>
</comment>
<dbReference type="AlphaFoldDB" id="A0AAW9PWL1"/>
<dbReference type="SMART" id="SM00749">
    <property type="entry name" value="BON"/>
    <property type="match status" value="2"/>
</dbReference>
<dbReference type="InterPro" id="IPR051686">
    <property type="entry name" value="Lipoprotein_DolP"/>
</dbReference>
<dbReference type="InterPro" id="IPR014004">
    <property type="entry name" value="Transpt-assoc_nodulatn_dom_bac"/>
</dbReference>
<dbReference type="Gene3D" id="3.30.1340.30">
    <property type="match status" value="3"/>
</dbReference>
<dbReference type="Pfam" id="PF04972">
    <property type="entry name" value="BON"/>
    <property type="match status" value="3"/>
</dbReference>
<dbReference type="PROSITE" id="PS50914">
    <property type="entry name" value="BON"/>
    <property type="match status" value="3"/>
</dbReference>
<dbReference type="EMBL" id="JAZBJZ010000025">
    <property type="protein sequence ID" value="MEE3716763.1"/>
    <property type="molecule type" value="Genomic_DNA"/>
</dbReference>
<feature type="domain" description="BON" evidence="1">
    <location>
        <begin position="7"/>
        <end position="75"/>
    </location>
</feature>
<gene>
    <name evidence="2" type="ORF">V2H45_08395</name>
</gene>
<organism evidence="2 3">
    <name type="scientific">Tumidithrix elongata BACA0141</name>
    <dbReference type="NCBI Taxonomy" id="2716417"/>
    <lineage>
        <taxon>Bacteria</taxon>
        <taxon>Bacillati</taxon>
        <taxon>Cyanobacteriota</taxon>
        <taxon>Cyanophyceae</taxon>
        <taxon>Pseudanabaenales</taxon>
        <taxon>Pseudanabaenaceae</taxon>
        <taxon>Tumidithrix</taxon>
        <taxon>Tumidithrix elongata</taxon>
    </lineage>
</organism>
<reference evidence="2" key="1">
    <citation type="submission" date="2024-01" db="EMBL/GenBank/DDBJ databases">
        <title>Bank of Algae and Cyanobacteria of the Azores (BACA) strain genomes.</title>
        <authorList>
            <person name="Luz R."/>
            <person name="Cordeiro R."/>
            <person name="Fonseca A."/>
            <person name="Goncalves V."/>
        </authorList>
    </citation>
    <scope>NUCLEOTIDE SEQUENCE</scope>
    <source>
        <strain evidence="2">BACA0141</strain>
    </source>
</reference>
<proteinExistence type="predicted"/>
<evidence type="ECO:0000259" key="1">
    <source>
        <dbReference type="PROSITE" id="PS50914"/>
    </source>
</evidence>
<feature type="domain" description="BON" evidence="1">
    <location>
        <begin position="82"/>
        <end position="150"/>
    </location>
</feature>